<dbReference type="InterPro" id="IPR010099">
    <property type="entry name" value="SDR39U1"/>
</dbReference>
<name>A0A4R7UZC7_9PSEU</name>
<dbReference type="Gene3D" id="3.40.50.720">
    <property type="entry name" value="NAD(P)-binding Rossmann-like Domain"/>
    <property type="match status" value="1"/>
</dbReference>
<evidence type="ECO:0000313" key="5">
    <source>
        <dbReference type="Proteomes" id="UP000294927"/>
    </source>
</evidence>
<evidence type="ECO:0000259" key="2">
    <source>
        <dbReference type="Pfam" id="PF01370"/>
    </source>
</evidence>
<reference evidence="4 5" key="1">
    <citation type="submission" date="2019-03" db="EMBL/GenBank/DDBJ databases">
        <title>Genomic Encyclopedia of Archaeal and Bacterial Type Strains, Phase II (KMG-II): from individual species to whole genera.</title>
        <authorList>
            <person name="Goeker M."/>
        </authorList>
    </citation>
    <scope>NUCLEOTIDE SEQUENCE [LARGE SCALE GENOMIC DNA]</scope>
    <source>
        <strain evidence="4 5">DSM 45499</strain>
    </source>
</reference>
<comment type="caution">
    <text evidence="4">The sequence shown here is derived from an EMBL/GenBank/DDBJ whole genome shotgun (WGS) entry which is preliminary data.</text>
</comment>
<dbReference type="PANTHER" id="PTHR11092:SF0">
    <property type="entry name" value="EPIMERASE FAMILY PROTEIN SDR39U1"/>
    <property type="match status" value="1"/>
</dbReference>
<protein>
    <recommendedName>
        <fullName evidence="6">TIGR01777 family protein</fullName>
    </recommendedName>
</protein>
<organism evidence="4 5">
    <name type="scientific">Actinophytocola oryzae</name>
    <dbReference type="NCBI Taxonomy" id="502181"/>
    <lineage>
        <taxon>Bacteria</taxon>
        <taxon>Bacillati</taxon>
        <taxon>Actinomycetota</taxon>
        <taxon>Actinomycetes</taxon>
        <taxon>Pseudonocardiales</taxon>
        <taxon>Pseudonocardiaceae</taxon>
    </lineage>
</organism>
<proteinExistence type="inferred from homology"/>
<dbReference type="Proteomes" id="UP000294927">
    <property type="component" value="Unassembled WGS sequence"/>
</dbReference>
<comment type="similarity">
    <text evidence="1">Belongs to the NAD(P)-dependent epimerase/dehydratase family. SDR39U1 subfamily.</text>
</comment>
<feature type="domain" description="DUF1731" evidence="3">
    <location>
        <begin position="246"/>
        <end position="291"/>
    </location>
</feature>
<evidence type="ECO:0000313" key="4">
    <source>
        <dbReference type="EMBL" id="TDV40446.1"/>
    </source>
</evidence>
<dbReference type="NCBIfam" id="TIGR01777">
    <property type="entry name" value="yfcH"/>
    <property type="match status" value="1"/>
</dbReference>
<dbReference type="AlphaFoldDB" id="A0A4R7UZC7"/>
<dbReference type="SUPFAM" id="SSF51735">
    <property type="entry name" value="NAD(P)-binding Rossmann-fold domains"/>
    <property type="match status" value="1"/>
</dbReference>
<accession>A0A4R7UZC7</accession>
<evidence type="ECO:0008006" key="6">
    <source>
        <dbReference type="Google" id="ProtNLM"/>
    </source>
</evidence>
<keyword evidence="5" id="KW-1185">Reference proteome</keyword>
<dbReference type="InterPro" id="IPR013549">
    <property type="entry name" value="DUF1731"/>
</dbReference>
<dbReference type="RefSeq" id="WP_133908387.1">
    <property type="nucleotide sequence ID" value="NZ_SOCP01000023.1"/>
</dbReference>
<dbReference type="OrthoDB" id="9801773at2"/>
<sequence length="294" mass="31227">MKVVLAGASGLIGSALAGELRTAGHEVLRLVRRAPREPDERGWDPPAGRIDDGALAGAQAVVNLCGAPIAGGRWSHARRQLLVNSRLEPTEVLATAVAEQDIPLLVNASAAGYYGDKGDQVVEETAPRGAGFLADLCRDWEAATQRATDAGVRVVRLRTGHVLARRGGLVGMLKPLFFLALGAKLGNGRQYMPWIHVEDQVAAMRHLIENDTVSGAVNVCSPNPVTNTEFTAAFGRAMHRPAPLFVPAPVIKLGAGDSDGEILYSQRMVPTVLAANGFTHRHPSLDETFASLLT</sequence>
<dbReference type="InterPro" id="IPR036291">
    <property type="entry name" value="NAD(P)-bd_dom_sf"/>
</dbReference>
<evidence type="ECO:0000259" key="3">
    <source>
        <dbReference type="Pfam" id="PF08338"/>
    </source>
</evidence>
<dbReference type="Pfam" id="PF08338">
    <property type="entry name" value="DUF1731"/>
    <property type="match status" value="1"/>
</dbReference>
<dbReference type="InterPro" id="IPR001509">
    <property type="entry name" value="Epimerase_deHydtase"/>
</dbReference>
<gene>
    <name evidence="4" type="ORF">CLV71_123156</name>
</gene>
<feature type="domain" description="NAD-dependent epimerase/dehydratase" evidence="2">
    <location>
        <begin position="3"/>
        <end position="219"/>
    </location>
</feature>
<dbReference type="Pfam" id="PF01370">
    <property type="entry name" value="Epimerase"/>
    <property type="match status" value="1"/>
</dbReference>
<dbReference type="PANTHER" id="PTHR11092">
    <property type="entry name" value="SUGAR NUCLEOTIDE EPIMERASE RELATED"/>
    <property type="match status" value="1"/>
</dbReference>
<dbReference type="EMBL" id="SOCP01000023">
    <property type="protein sequence ID" value="TDV40446.1"/>
    <property type="molecule type" value="Genomic_DNA"/>
</dbReference>
<evidence type="ECO:0000256" key="1">
    <source>
        <dbReference type="ARBA" id="ARBA00009353"/>
    </source>
</evidence>